<dbReference type="PATRIC" id="fig|360106.6.peg.347"/>
<dbReference type="RefSeq" id="WP_011731785.1">
    <property type="nucleotide sequence ID" value="NC_008599.1"/>
</dbReference>
<dbReference type="Pfam" id="PF00697">
    <property type="entry name" value="PRAI"/>
    <property type="match status" value="1"/>
</dbReference>
<dbReference type="PANTHER" id="PTHR42894">
    <property type="entry name" value="N-(5'-PHOSPHORIBOSYL)ANTHRANILATE ISOMERASE"/>
    <property type="match status" value="1"/>
</dbReference>
<protein>
    <recommendedName>
        <fullName evidence="4 9">N-(5'-phosphoribosyl)anthranilate isomerase</fullName>
        <shortName evidence="9">PRAI</shortName>
        <ecNumber evidence="3 9">5.3.1.24</ecNumber>
    </recommendedName>
</protein>
<dbReference type="eggNOG" id="COG0135">
    <property type="taxonomic scope" value="Bacteria"/>
</dbReference>
<gene>
    <name evidence="9 11" type="primary">trpF</name>
    <name evidence="11" type="ordered locus">CFF8240_0352</name>
</gene>
<evidence type="ECO:0000313" key="12">
    <source>
        <dbReference type="Proteomes" id="UP000000760"/>
    </source>
</evidence>
<keyword evidence="7 9" id="KW-0057">Aromatic amino acid biosynthesis</keyword>
<dbReference type="InterPro" id="IPR011060">
    <property type="entry name" value="RibuloseP-bd_barrel"/>
</dbReference>
<keyword evidence="8 9" id="KW-0413">Isomerase</keyword>
<dbReference type="UniPathway" id="UPA00035">
    <property type="reaction ID" value="UER00042"/>
</dbReference>
<comment type="pathway">
    <text evidence="2 9">Amino-acid biosynthesis; L-tryptophan biosynthesis; L-tryptophan from chorismate: step 3/5.</text>
</comment>
<dbReference type="HOGENOM" id="CLU_076364_2_0_7"/>
<dbReference type="AlphaFoldDB" id="A0RMX1"/>
<evidence type="ECO:0000256" key="7">
    <source>
        <dbReference type="ARBA" id="ARBA00023141"/>
    </source>
</evidence>
<keyword evidence="6 9" id="KW-0822">Tryptophan biosynthesis</keyword>
<reference evidence="12" key="1">
    <citation type="submission" date="2006-11" db="EMBL/GenBank/DDBJ databases">
        <title>Sequence of Campylobacter fetus subsp. fetus 82-40.</title>
        <authorList>
            <person name="Fouts D.E."/>
            <person name="Nelson K.E."/>
        </authorList>
    </citation>
    <scope>NUCLEOTIDE SEQUENCE [LARGE SCALE GENOMIC DNA]</scope>
    <source>
        <strain evidence="12">82-40</strain>
    </source>
</reference>
<dbReference type="GO" id="GO:0004640">
    <property type="term" value="F:phosphoribosylanthranilate isomerase activity"/>
    <property type="evidence" value="ECO:0007669"/>
    <property type="project" value="UniProtKB-UniRule"/>
</dbReference>
<evidence type="ECO:0000256" key="2">
    <source>
        <dbReference type="ARBA" id="ARBA00004664"/>
    </source>
</evidence>
<accession>A0RMX1</accession>
<dbReference type="HAMAP" id="MF_00135">
    <property type="entry name" value="PRAI"/>
    <property type="match status" value="1"/>
</dbReference>
<evidence type="ECO:0000313" key="11">
    <source>
        <dbReference type="EMBL" id="ABK82929.1"/>
    </source>
</evidence>
<evidence type="ECO:0000256" key="4">
    <source>
        <dbReference type="ARBA" id="ARBA00022272"/>
    </source>
</evidence>
<dbReference type="InterPro" id="IPR013785">
    <property type="entry name" value="Aldolase_TIM"/>
</dbReference>
<dbReference type="InterPro" id="IPR001240">
    <property type="entry name" value="PRAI_dom"/>
</dbReference>
<organism evidence="11 12">
    <name type="scientific">Campylobacter fetus subsp. fetus (strain 82-40)</name>
    <dbReference type="NCBI Taxonomy" id="360106"/>
    <lineage>
        <taxon>Bacteria</taxon>
        <taxon>Pseudomonadati</taxon>
        <taxon>Campylobacterota</taxon>
        <taxon>Epsilonproteobacteria</taxon>
        <taxon>Campylobacterales</taxon>
        <taxon>Campylobacteraceae</taxon>
        <taxon>Campylobacter</taxon>
    </lineage>
</organism>
<comment type="similarity">
    <text evidence="9">Belongs to the TrpF family.</text>
</comment>
<evidence type="ECO:0000256" key="1">
    <source>
        <dbReference type="ARBA" id="ARBA00001164"/>
    </source>
</evidence>
<dbReference type="Proteomes" id="UP000000760">
    <property type="component" value="Chromosome"/>
</dbReference>
<dbReference type="Gene3D" id="3.20.20.70">
    <property type="entry name" value="Aldolase class I"/>
    <property type="match status" value="1"/>
</dbReference>
<dbReference type="EC" id="5.3.1.24" evidence="3 9"/>
<evidence type="ECO:0000256" key="6">
    <source>
        <dbReference type="ARBA" id="ARBA00022822"/>
    </source>
</evidence>
<comment type="catalytic activity">
    <reaction evidence="1 9">
        <text>N-(5-phospho-beta-D-ribosyl)anthranilate = 1-(2-carboxyphenylamino)-1-deoxy-D-ribulose 5-phosphate</text>
        <dbReference type="Rhea" id="RHEA:21540"/>
        <dbReference type="ChEBI" id="CHEBI:18277"/>
        <dbReference type="ChEBI" id="CHEBI:58613"/>
        <dbReference type="EC" id="5.3.1.24"/>
    </reaction>
</comment>
<dbReference type="CDD" id="cd00405">
    <property type="entry name" value="PRAI"/>
    <property type="match status" value="1"/>
</dbReference>
<keyword evidence="5 9" id="KW-0028">Amino-acid biosynthesis</keyword>
<proteinExistence type="inferred from homology"/>
<evidence type="ECO:0000256" key="5">
    <source>
        <dbReference type="ARBA" id="ARBA00022605"/>
    </source>
</evidence>
<dbReference type="KEGG" id="cff:CFF8240_0352"/>
<sequence>MKIKICGIKTLSEAKSVCECELNGVRVDFIGLIFADSKRKVSIETAKDISNLAHKFGIKVVGVFAGIKFDEITKIVKFADLDAVQIYEKIEDKTKLGCEVWQVFSVGENLPDLQGSYDKILFDTQGVLKGGNGVKFNWNLLQSLDAKFGLAGGIGVENLRDAMKLKPSFVDINSRIEDENGIKDSDKIMEILKIVSLGDLK</sequence>
<name>A0RMX1_CAMFF</name>
<evidence type="ECO:0000256" key="9">
    <source>
        <dbReference type="HAMAP-Rule" id="MF_00135"/>
    </source>
</evidence>
<dbReference type="GO" id="GO:0000162">
    <property type="term" value="P:L-tryptophan biosynthetic process"/>
    <property type="evidence" value="ECO:0007669"/>
    <property type="project" value="UniProtKB-UniRule"/>
</dbReference>
<feature type="domain" description="N-(5'phosphoribosyl) anthranilate isomerase (PRAI)" evidence="10">
    <location>
        <begin position="4"/>
        <end position="193"/>
    </location>
</feature>
<dbReference type="SUPFAM" id="SSF51366">
    <property type="entry name" value="Ribulose-phoshate binding barrel"/>
    <property type="match status" value="1"/>
</dbReference>
<dbReference type="EMBL" id="CP000487">
    <property type="protein sequence ID" value="ABK82929.1"/>
    <property type="molecule type" value="Genomic_DNA"/>
</dbReference>
<dbReference type="PANTHER" id="PTHR42894:SF1">
    <property type="entry name" value="N-(5'-PHOSPHORIBOSYL)ANTHRANILATE ISOMERASE"/>
    <property type="match status" value="1"/>
</dbReference>
<evidence type="ECO:0000259" key="10">
    <source>
        <dbReference type="Pfam" id="PF00697"/>
    </source>
</evidence>
<evidence type="ECO:0000256" key="8">
    <source>
        <dbReference type="ARBA" id="ARBA00023235"/>
    </source>
</evidence>
<evidence type="ECO:0000256" key="3">
    <source>
        <dbReference type="ARBA" id="ARBA00012572"/>
    </source>
</evidence>
<dbReference type="InterPro" id="IPR044643">
    <property type="entry name" value="TrpF_fam"/>
</dbReference>